<evidence type="ECO:0000256" key="2">
    <source>
        <dbReference type="ARBA" id="ARBA00014076"/>
    </source>
</evidence>
<proteinExistence type="inferred from homology"/>
<feature type="domain" description="Protein HGH1 N-terminal" evidence="3">
    <location>
        <begin position="107"/>
        <end position="252"/>
    </location>
</feature>
<name>A0A250WZJ0_9CHLO</name>
<dbReference type="EMBL" id="BEGY01000016">
    <property type="protein sequence ID" value="GAX76264.1"/>
    <property type="molecule type" value="Genomic_DNA"/>
</dbReference>
<evidence type="ECO:0000256" key="1">
    <source>
        <dbReference type="ARBA" id="ARBA00006712"/>
    </source>
</evidence>
<dbReference type="Pfam" id="PF04064">
    <property type="entry name" value="DUF384"/>
    <property type="match status" value="1"/>
</dbReference>
<dbReference type="InterPro" id="IPR039717">
    <property type="entry name" value="Hgh1"/>
</dbReference>
<sequence length="330" mass="36394">MSELDELIDFLADKRPHILLAALDIIKGLSGSPDGINQLKSRIEKLLVFLLRLVPVPDPDSDKIKASESSLTCLVNLAQEPEVVIHMLEKRVIGRLMDYLRDGLCPHHRLMAMLISNLSMSDEGCKDLLQLGLEKLEGLNMAVLLKRFVVSGVDFVEGRPDPFEHLAGVLVNVTRMPKGRQLLLQPGRGLLQALVSQLQSPNEIRRRGCAGALQNCCMQAEEDGCLTNLLQDEMVLARMLKPINGEEPKEKDTIVRQSMSRALLALASTQLGRDALWKIKAPDILKKGYEDEQDPEVCLAMEQAAELFIFNSQVNDVGSGENLSAGAGQN</sequence>
<evidence type="ECO:0000313" key="6">
    <source>
        <dbReference type="Proteomes" id="UP000232323"/>
    </source>
</evidence>
<reference evidence="5 6" key="1">
    <citation type="submission" date="2017-08" db="EMBL/GenBank/DDBJ databases">
        <title>Acidophilic green algal genome provides insights into adaptation to an acidic environment.</title>
        <authorList>
            <person name="Hirooka S."/>
            <person name="Hirose Y."/>
            <person name="Kanesaki Y."/>
            <person name="Higuchi S."/>
            <person name="Fujiwara T."/>
            <person name="Onuma R."/>
            <person name="Era A."/>
            <person name="Ohbayashi R."/>
            <person name="Uzuka A."/>
            <person name="Nozaki H."/>
            <person name="Yoshikawa H."/>
            <person name="Miyagishima S.Y."/>
        </authorList>
    </citation>
    <scope>NUCLEOTIDE SEQUENCE [LARGE SCALE GENOMIC DNA]</scope>
    <source>
        <strain evidence="5 6">NIES-2499</strain>
    </source>
</reference>
<protein>
    <recommendedName>
        <fullName evidence="2">Protein HGH1 homolog</fullName>
    </recommendedName>
</protein>
<dbReference type="PANTHER" id="PTHR13387:SF9">
    <property type="entry name" value="PROTEIN HGH1 HOMOLOG"/>
    <property type="match status" value="1"/>
</dbReference>
<evidence type="ECO:0000313" key="5">
    <source>
        <dbReference type="EMBL" id="GAX76264.1"/>
    </source>
</evidence>
<comment type="caution">
    <text evidence="5">The sequence shown here is derived from an EMBL/GenBank/DDBJ whole genome shotgun (WGS) entry which is preliminary data.</text>
</comment>
<comment type="similarity">
    <text evidence="1">Belongs to the HGH1 family.</text>
</comment>
<gene>
    <name evidence="5" type="ORF">CEUSTIGMA_g3708.t1</name>
</gene>
<dbReference type="Pfam" id="PF04063">
    <property type="entry name" value="DUF383"/>
    <property type="match status" value="1"/>
</dbReference>
<dbReference type="InterPro" id="IPR007206">
    <property type="entry name" value="Protein_HGH1_C"/>
</dbReference>
<keyword evidence="6" id="KW-1185">Reference proteome</keyword>
<dbReference type="InterPro" id="IPR011989">
    <property type="entry name" value="ARM-like"/>
</dbReference>
<organism evidence="5 6">
    <name type="scientific">Chlamydomonas eustigma</name>
    <dbReference type="NCBI Taxonomy" id="1157962"/>
    <lineage>
        <taxon>Eukaryota</taxon>
        <taxon>Viridiplantae</taxon>
        <taxon>Chlorophyta</taxon>
        <taxon>core chlorophytes</taxon>
        <taxon>Chlorophyceae</taxon>
        <taxon>CS clade</taxon>
        <taxon>Chlamydomonadales</taxon>
        <taxon>Chlamydomonadaceae</taxon>
        <taxon>Chlamydomonas</taxon>
    </lineage>
</organism>
<dbReference type="AlphaFoldDB" id="A0A250WZJ0"/>
<dbReference type="SUPFAM" id="SSF48371">
    <property type="entry name" value="ARM repeat"/>
    <property type="match status" value="1"/>
</dbReference>
<dbReference type="PANTHER" id="PTHR13387">
    <property type="entry name" value="PROTEIN HGH1 HOMOLOG"/>
    <property type="match status" value="1"/>
</dbReference>
<accession>A0A250WZJ0</accession>
<dbReference type="Proteomes" id="UP000232323">
    <property type="component" value="Unassembled WGS sequence"/>
</dbReference>
<dbReference type="OrthoDB" id="338814at2759"/>
<evidence type="ECO:0000259" key="4">
    <source>
        <dbReference type="Pfam" id="PF04064"/>
    </source>
</evidence>
<dbReference type="InterPro" id="IPR016024">
    <property type="entry name" value="ARM-type_fold"/>
</dbReference>
<dbReference type="InterPro" id="IPR007205">
    <property type="entry name" value="Protein_HGH1_N"/>
</dbReference>
<feature type="domain" description="Protein HGH1 C-terminal" evidence="4">
    <location>
        <begin position="262"/>
        <end position="304"/>
    </location>
</feature>
<dbReference type="Gene3D" id="1.25.10.10">
    <property type="entry name" value="Leucine-rich Repeat Variant"/>
    <property type="match status" value="2"/>
</dbReference>
<evidence type="ECO:0000259" key="3">
    <source>
        <dbReference type="Pfam" id="PF04063"/>
    </source>
</evidence>
<dbReference type="STRING" id="1157962.A0A250WZJ0"/>